<keyword evidence="2" id="KW-1185">Reference proteome</keyword>
<dbReference type="Proteomes" id="UP001456524">
    <property type="component" value="Unassembled WGS sequence"/>
</dbReference>
<organism evidence="1 2">
    <name type="scientific">Phyllosticta citrichinensis</name>
    <dbReference type="NCBI Taxonomy" id="1130410"/>
    <lineage>
        <taxon>Eukaryota</taxon>
        <taxon>Fungi</taxon>
        <taxon>Dikarya</taxon>
        <taxon>Ascomycota</taxon>
        <taxon>Pezizomycotina</taxon>
        <taxon>Dothideomycetes</taxon>
        <taxon>Dothideomycetes incertae sedis</taxon>
        <taxon>Botryosphaeriales</taxon>
        <taxon>Phyllostictaceae</taxon>
        <taxon>Phyllosticta</taxon>
    </lineage>
</organism>
<evidence type="ECO:0000313" key="1">
    <source>
        <dbReference type="EMBL" id="KAK8161314.1"/>
    </source>
</evidence>
<comment type="caution">
    <text evidence="1">The sequence shown here is derived from an EMBL/GenBank/DDBJ whole genome shotgun (WGS) entry which is preliminary data.</text>
</comment>
<sequence>MQGPPSSTTNATLIHTYRDQILDVAAVRYPEYARRHVVMYMTHDAQAVPVKQTALVMYQETYHHRPARIIFAPTTHPDADVALKDLLFEVSRDLETYLGAFVDATKRNAGQVMPFPPHLTPATMLHTDDDSSSCTDSSCTHSVNSSNSQLERYEGIAPAYAAIGRRTRRRLTSAALGQVMIDVRIWQNPDYYADYPAFVDLYIGLRTTAAADAFQPVDLRGSYQQVYPRSDSRSGELMFRISYRVYGVVCGVAPLRASAYVLLPVELDGERLRPCCVCDRWEDGVLVRTTWHTPSAPGFR</sequence>
<dbReference type="EMBL" id="JBBWUH010000007">
    <property type="protein sequence ID" value="KAK8161314.1"/>
    <property type="molecule type" value="Genomic_DNA"/>
</dbReference>
<accession>A0ABR1XM85</accession>
<gene>
    <name evidence="1" type="ORF">IWX90DRAFT_505822</name>
</gene>
<protein>
    <submittedName>
        <fullName evidence="1">Uncharacterized protein</fullName>
    </submittedName>
</protein>
<evidence type="ECO:0000313" key="2">
    <source>
        <dbReference type="Proteomes" id="UP001456524"/>
    </source>
</evidence>
<name>A0ABR1XM85_9PEZI</name>
<reference evidence="1 2" key="1">
    <citation type="journal article" date="2022" name="G3 (Bethesda)">
        <title>Enemy or ally: a genomic approach to elucidate the lifestyle of Phyllosticta citrichinaensis.</title>
        <authorList>
            <person name="Buijs V.A."/>
            <person name="Groenewald J.Z."/>
            <person name="Haridas S."/>
            <person name="LaButti K.M."/>
            <person name="Lipzen A."/>
            <person name="Martin F.M."/>
            <person name="Barry K."/>
            <person name="Grigoriev I.V."/>
            <person name="Crous P.W."/>
            <person name="Seidl M.F."/>
        </authorList>
    </citation>
    <scope>NUCLEOTIDE SEQUENCE [LARGE SCALE GENOMIC DNA]</scope>
    <source>
        <strain evidence="1 2">CBS 129764</strain>
    </source>
</reference>
<proteinExistence type="predicted"/>